<evidence type="ECO:0000313" key="20">
    <source>
        <dbReference type="Proteomes" id="UP000515150"/>
    </source>
</evidence>
<dbReference type="SUPFAM" id="SSF51971">
    <property type="entry name" value="Nucleotide-binding domain"/>
    <property type="match status" value="2"/>
</dbReference>
<feature type="domain" description="FAD/NAD(P)-binding" evidence="19">
    <location>
        <begin position="45"/>
        <end position="202"/>
    </location>
</feature>
<dbReference type="RefSeq" id="XP_028989007.1">
    <property type="nucleotide sequence ID" value="XM_029133174.3"/>
</dbReference>
<evidence type="ECO:0000256" key="4">
    <source>
        <dbReference type="ARBA" id="ARBA00008312"/>
    </source>
</evidence>
<evidence type="ECO:0000259" key="19">
    <source>
        <dbReference type="Pfam" id="PF07992"/>
    </source>
</evidence>
<keyword evidence="14 16" id="KW-0496">Mitochondrion</keyword>
<dbReference type="CTD" id="2232"/>
<evidence type="ECO:0000256" key="9">
    <source>
        <dbReference type="ARBA" id="ARBA00022827"/>
    </source>
</evidence>
<protein>
    <recommendedName>
        <fullName evidence="6 16">NADPH:adrenodoxin oxidoreductase, mitochondrial</fullName>
        <ecNumber evidence="5 16">1.18.1.6</ecNumber>
    </recommendedName>
</protein>
<organism evidence="20 21">
    <name type="scientific">Betta splendens</name>
    <name type="common">Siamese fighting fish</name>
    <dbReference type="NCBI Taxonomy" id="158456"/>
    <lineage>
        <taxon>Eukaryota</taxon>
        <taxon>Metazoa</taxon>
        <taxon>Chordata</taxon>
        <taxon>Craniata</taxon>
        <taxon>Vertebrata</taxon>
        <taxon>Euteleostomi</taxon>
        <taxon>Actinopterygii</taxon>
        <taxon>Neopterygii</taxon>
        <taxon>Teleostei</taxon>
        <taxon>Neoteleostei</taxon>
        <taxon>Acanthomorphata</taxon>
        <taxon>Anabantaria</taxon>
        <taxon>Anabantiformes</taxon>
        <taxon>Anabantoidei</taxon>
        <taxon>Osphronemidae</taxon>
        <taxon>Betta</taxon>
    </lineage>
</organism>
<comment type="pathway">
    <text evidence="3">Steroid metabolism; cholesterol metabolism.</text>
</comment>
<feature type="binding site" evidence="17">
    <location>
        <position position="83"/>
    </location>
    <ligand>
        <name>FAD</name>
        <dbReference type="ChEBI" id="CHEBI:57692"/>
    </ligand>
</feature>
<evidence type="ECO:0000313" key="21">
    <source>
        <dbReference type="RefSeq" id="XP_028989007.1"/>
    </source>
</evidence>
<keyword evidence="10 16" id="KW-0521">NADP</keyword>
<comment type="similarity">
    <text evidence="4 16">Belongs to the ferredoxin--NADP reductase type 1 family.</text>
</comment>
<keyword evidence="8 16" id="KW-0285">Flavoprotein</keyword>
<dbReference type="AlphaFoldDB" id="A0A6P7L338"/>
<dbReference type="InterPro" id="IPR023753">
    <property type="entry name" value="FAD/NAD-binding_dom"/>
</dbReference>
<dbReference type="InterPro" id="IPR036188">
    <property type="entry name" value="FAD/NAD-bd_sf"/>
</dbReference>
<keyword evidence="12" id="KW-0249">Electron transport</keyword>
<comment type="cofactor">
    <cofactor evidence="1 16 17">
        <name>FAD</name>
        <dbReference type="ChEBI" id="CHEBI:57692"/>
    </cofactor>
</comment>
<dbReference type="EC" id="1.18.1.6" evidence="5 16"/>
<dbReference type="FunFam" id="3.50.50.60:FF:000036">
    <property type="entry name" value="NADPH:adrenodoxin oxidoreductase, mitochondrial"/>
    <property type="match status" value="1"/>
</dbReference>
<dbReference type="GeneID" id="114845300"/>
<dbReference type="InterPro" id="IPR055275">
    <property type="entry name" value="Ferredox_Rdtase"/>
</dbReference>
<feature type="binding site" evidence="18">
    <location>
        <position position="411"/>
    </location>
    <ligand>
        <name>NADP(+)</name>
        <dbReference type="ChEBI" id="CHEBI:58349"/>
    </ligand>
</feature>
<evidence type="ECO:0000256" key="12">
    <source>
        <dbReference type="ARBA" id="ARBA00022982"/>
    </source>
</evidence>
<evidence type="ECO:0000256" key="11">
    <source>
        <dbReference type="ARBA" id="ARBA00022946"/>
    </source>
</evidence>
<dbReference type="InParanoid" id="A0A6P7L338"/>
<dbReference type="GO" id="GO:0008203">
    <property type="term" value="P:cholesterol metabolic process"/>
    <property type="evidence" value="ECO:0007669"/>
    <property type="project" value="UniProtKB-UniPathway"/>
</dbReference>
<comment type="subcellular location">
    <subcellularLocation>
        <location evidence="2 16">Mitochondrion</location>
    </subcellularLocation>
</comment>
<feature type="binding site" evidence="17">
    <location>
        <begin position="411"/>
        <end position="413"/>
    </location>
    <ligand>
        <name>FAD</name>
        <dbReference type="ChEBI" id="CHEBI:57692"/>
    </ligand>
</feature>
<feature type="binding site" evidence="18">
    <location>
        <position position="246"/>
    </location>
    <ligand>
        <name>NADP(+)</name>
        <dbReference type="ChEBI" id="CHEBI:58349"/>
    </ligand>
</feature>
<gene>
    <name evidence="21" type="primary">fdxr</name>
</gene>
<feature type="binding site" evidence="18">
    <location>
        <begin position="190"/>
        <end position="193"/>
    </location>
    <ligand>
        <name>NADP(+)</name>
        <dbReference type="ChEBI" id="CHEBI:58349"/>
    </ligand>
</feature>
<dbReference type="FunCoup" id="A0A6P7L338">
    <property type="interactions" value="1422"/>
</dbReference>
<dbReference type="OrthoDB" id="333024at2759"/>
<evidence type="ECO:0000256" key="18">
    <source>
        <dbReference type="PIRSR" id="PIRSR000362-2"/>
    </source>
</evidence>
<evidence type="ECO:0000256" key="7">
    <source>
        <dbReference type="ARBA" id="ARBA00022448"/>
    </source>
</evidence>
<evidence type="ECO:0000256" key="16">
    <source>
        <dbReference type="PIRNR" id="PIRNR000362"/>
    </source>
</evidence>
<keyword evidence="11" id="KW-0809">Transit peptide</keyword>
<keyword evidence="20" id="KW-1185">Reference proteome</keyword>
<evidence type="ECO:0000256" key="2">
    <source>
        <dbReference type="ARBA" id="ARBA00004173"/>
    </source>
</evidence>
<keyword evidence="13 16" id="KW-0560">Oxidoreductase</keyword>
<evidence type="ECO:0000256" key="8">
    <source>
        <dbReference type="ARBA" id="ARBA00022630"/>
    </source>
</evidence>
<feature type="binding site" evidence="17">
    <location>
        <position position="75"/>
    </location>
    <ligand>
        <name>FAD</name>
        <dbReference type="ChEBI" id="CHEBI:57692"/>
    </ligand>
</feature>
<feature type="binding site" evidence="17">
    <location>
        <position position="404"/>
    </location>
    <ligand>
        <name>FAD</name>
        <dbReference type="ChEBI" id="CHEBI:57692"/>
    </ligand>
</feature>
<dbReference type="Proteomes" id="UP000515150">
    <property type="component" value="Chromosome 19"/>
</dbReference>
<dbReference type="KEGG" id="bspl:114845300"/>
<feature type="binding site" evidence="18">
    <location>
        <begin position="234"/>
        <end position="235"/>
    </location>
    <ligand>
        <name>NADP(+)</name>
        <dbReference type="ChEBI" id="CHEBI:58349"/>
    </ligand>
</feature>
<evidence type="ECO:0000256" key="14">
    <source>
        <dbReference type="ARBA" id="ARBA00023128"/>
    </source>
</evidence>
<evidence type="ECO:0000256" key="15">
    <source>
        <dbReference type="ARBA" id="ARBA00048933"/>
    </source>
</evidence>
<evidence type="ECO:0000256" key="10">
    <source>
        <dbReference type="ARBA" id="ARBA00022857"/>
    </source>
</evidence>
<accession>A0A6P7L338</accession>
<dbReference type="InterPro" id="IPR021163">
    <property type="entry name" value="Ferredox_Rdtase_adrenod"/>
</dbReference>
<dbReference type="PIRSF" id="PIRSF000362">
    <property type="entry name" value="FNR"/>
    <property type="match status" value="1"/>
</dbReference>
<evidence type="ECO:0000256" key="13">
    <source>
        <dbReference type="ARBA" id="ARBA00023002"/>
    </source>
</evidence>
<proteinExistence type="inferred from homology"/>
<dbReference type="GO" id="GO:0005739">
    <property type="term" value="C:mitochondrion"/>
    <property type="evidence" value="ECO:0007669"/>
    <property type="project" value="UniProtKB-SubCell"/>
</dbReference>
<dbReference type="Gene3D" id="3.40.50.720">
    <property type="entry name" value="NAD(P)-binding Rossmann-like Domain"/>
    <property type="match status" value="1"/>
</dbReference>
<sequence length="498" mass="54212">MRVRNAKLLFSELKLWTSGRSSWMNRLHDGVSRCGKASFSSCSPKVCVVGSGPAGFYTAQHLIKARQDAEVDILERLPVPFGLVRFGVAPDHPEVKNVINTFTQTAQHPRCSFYGNVNVGKDVSIGELQQAYHAVVLSYGAEGNRSMGVPGEDLPGVYSAKDFVGWYNGLPSCRELQPDLSCETAVILGQGNVALDVARVLLSPINILKNTDITQPALDSLAKSRIRRVLIVGRRGPVQVACTIKELREMVNLPGTTPEMVAADFQGVAEALKDLPRPRKRLTELMLKTALETPGEKEQERRSKASRVWGLRFFRSPIEVLSDPGHHKVAGIRLAVNRVEGSGEGARAVLTGKVEEVSCGLVISSIGYRSLPIDPLVPFDSHKAIIPNTVGRVHQAPGLYCSGWVKTGPTGVIATTMNNSFDTARSLVEDMDSGSLDVSSAKPGSQFITALLENRGVKPVTFSDWEKINSVEVRRGEVNGKPREKVLTVEEMLQLARA</sequence>
<reference evidence="21" key="1">
    <citation type="submission" date="2025-08" db="UniProtKB">
        <authorList>
            <consortium name="RefSeq"/>
        </authorList>
    </citation>
    <scope>IDENTIFICATION</scope>
</reference>
<evidence type="ECO:0000256" key="1">
    <source>
        <dbReference type="ARBA" id="ARBA00001974"/>
    </source>
</evidence>
<evidence type="ECO:0000256" key="5">
    <source>
        <dbReference type="ARBA" id="ARBA00013219"/>
    </source>
</evidence>
<feature type="binding site" evidence="17">
    <location>
        <position position="119"/>
    </location>
    <ligand>
        <name>FAD</name>
        <dbReference type="ChEBI" id="CHEBI:57692"/>
    </ligand>
</feature>
<dbReference type="GO" id="GO:0016491">
    <property type="term" value="F:oxidoreductase activity"/>
    <property type="evidence" value="ECO:0007669"/>
    <property type="project" value="UniProtKB-KW"/>
</dbReference>
<dbReference type="PRINTS" id="PR00419">
    <property type="entry name" value="ADXRDTASE"/>
</dbReference>
<evidence type="ECO:0000256" key="6">
    <source>
        <dbReference type="ARBA" id="ARBA00016287"/>
    </source>
</evidence>
<evidence type="ECO:0000256" key="3">
    <source>
        <dbReference type="ARBA" id="ARBA00004731"/>
    </source>
</evidence>
<feature type="binding site" evidence="17">
    <location>
        <position position="54"/>
    </location>
    <ligand>
        <name>FAD</name>
        <dbReference type="ChEBI" id="CHEBI:57692"/>
    </ligand>
</feature>
<name>A0A6P7L338_BETSP</name>
<dbReference type="PANTHER" id="PTHR48467">
    <property type="entry name" value="GLUTAMATE SYNTHASE 1 [NADH], CHLOROPLASTIC-LIKE"/>
    <property type="match status" value="1"/>
</dbReference>
<comment type="catalytic activity">
    <reaction evidence="15 16">
        <text>2 reduced [adrenodoxin] + NADP(+) + H(+) = 2 oxidized [adrenodoxin] + NADPH</text>
        <dbReference type="Rhea" id="RHEA:42312"/>
        <dbReference type="Rhea" id="RHEA-COMP:9998"/>
        <dbReference type="Rhea" id="RHEA-COMP:9999"/>
        <dbReference type="ChEBI" id="CHEBI:15378"/>
        <dbReference type="ChEBI" id="CHEBI:33737"/>
        <dbReference type="ChEBI" id="CHEBI:33738"/>
        <dbReference type="ChEBI" id="CHEBI:57783"/>
        <dbReference type="ChEBI" id="CHEBI:58349"/>
        <dbReference type="EC" id="1.18.1.6"/>
    </reaction>
</comment>
<evidence type="ECO:0000256" key="17">
    <source>
        <dbReference type="PIRSR" id="PIRSR000362-1"/>
    </source>
</evidence>
<keyword evidence="7" id="KW-0813">Transport</keyword>
<dbReference type="Gene3D" id="3.50.50.60">
    <property type="entry name" value="FAD/NAD(P)-binding domain"/>
    <property type="match status" value="1"/>
</dbReference>
<dbReference type="UniPathway" id="UPA00296"/>
<dbReference type="Pfam" id="PF07992">
    <property type="entry name" value="Pyr_redox_2"/>
    <property type="match status" value="1"/>
</dbReference>
<dbReference type="PANTHER" id="PTHR48467:SF1">
    <property type="entry name" value="GLUTAMATE SYNTHASE 1 [NADH], CHLOROPLASTIC-LIKE"/>
    <property type="match status" value="1"/>
</dbReference>
<keyword evidence="9 16" id="KW-0274">FAD</keyword>